<dbReference type="InterPro" id="IPR043777">
    <property type="entry name" value="DUF5719"/>
</dbReference>
<evidence type="ECO:0000256" key="1">
    <source>
        <dbReference type="SAM" id="MobiDB-lite"/>
    </source>
</evidence>
<feature type="compositionally biased region" description="Polar residues" evidence="1">
    <location>
        <begin position="89"/>
        <end position="104"/>
    </location>
</feature>
<evidence type="ECO:0000313" key="2">
    <source>
        <dbReference type="EMBL" id="TFC01265.1"/>
    </source>
</evidence>
<feature type="region of interest" description="Disordered" evidence="1">
    <location>
        <begin position="70"/>
        <end position="117"/>
    </location>
</feature>
<dbReference type="EMBL" id="SOFM01000043">
    <property type="protein sequence ID" value="TFC01265.1"/>
    <property type="molecule type" value="Genomic_DNA"/>
</dbReference>
<accession>A0A4R8W346</accession>
<name>A0A4R8W346_9MICO</name>
<protein>
    <recommendedName>
        <fullName evidence="4">Large extracellular alpha-helical protein</fullName>
    </recommendedName>
</protein>
<proteinExistence type="predicted"/>
<dbReference type="Pfam" id="PF18986">
    <property type="entry name" value="DUF5719"/>
    <property type="match status" value="1"/>
</dbReference>
<evidence type="ECO:0008006" key="4">
    <source>
        <dbReference type="Google" id="ProtNLM"/>
    </source>
</evidence>
<dbReference type="RefSeq" id="WP_134510429.1">
    <property type="nucleotide sequence ID" value="NZ_SOFM01000043.1"/>
</dbReference>
<dbReference type="Proteomes" id="UP000297643">
    <property type="component" value="Unassembled WGS sequence"/>
</dbReference>
<sequence>MPSRRRVALFGARALAGTVGLAVAVVVVGAAAVVPWPTLDRAPASVLVAPVPTEQQRVCPGPLLTLAEDSSQAQAATSVGPADAEFGANATSAGSDWIRPSSTELAAPDNAKSDVDGAPRLVRVPVQDGATTVPLVGASQSQTAATDSLAGLAVAACAEAVSDAWLVGGSTDVGRTSLVLLSNPSTVVAAVDLAVYGEAGLVNAPGSTGILVQPGAQRIVSLAGLAPNLRSPVVHVSSHGGQVAAALEQSVVRGLEPGGAEIVGSSAVPGLTQRIAGLLITTQAAVAATDSTGIAEDTPSVRILVPGDTAATVELGVVGAGGQQVGIESEEGKPGGSSLQVEIQPGIATEVPLVGLIPGAYSVELRSDQPIVAAAQASSVGTAGKDFAWFSASGTLDDDFLVAVAPGPGPALHLVNTADEDATYTATPETGQPVTVTVPAGESGTLPLTASARYLVSGGRTTVASVGYSGAGLVSSFTLGQAGPLAAPIQVYPH</sequence>
<dbReference type="AlphaFoldDB" id="A0A4R8W346"/>
<comment type="caution">
    <text evidence="2">The sequence shown here is derived from an EMBL/GenBank/DDBJ whole genome shotgun (WGS) entry which is preliminary data.</text>
</comment>
<evidence type="ECO:0000313" key="3">
    <source>
        <dbReference type="Proteomes" id="UP000297643"/>
    </source>
</evidence>
<organism evidence="2 3">
    <name type="scientific">Cryobacterium mannosilyticum</name>
    <dbReference type="NCBI Taxonomy" id="1259190"/>
    <lineage>
        <taxon>Bacteria</taxon>
        <taxon>Bacillati</taxon>
        <taxon>Actinomycetota</taxon>
        <taxon>Actinomycetes</taxon>
        <taxon>Micrococcales</taxon>
        <taxon>Microbacteriaceae</taxon>
        <taxon>Cryobacterium</taxon>
    </lineage>
</organism>
<gene>
    <name evidence="2" type="ORF">E3O32_13975</name>
</gene>
<keyword evidence="3" id="KW-1185">Reference proteome</keyword>
<reference evidence="2 3" key="1">
    <citation type="submission" date="2019-03" db="EMBL/GenBank/DDBJ databases">
        <title>Genomics of glacier-inhabiting Cryobacterium strains.</title>
        <authorList>
            <person name="Liu Q."/>
            <person name="Xin Y.-H."/>
        </authorList>
    </citation>
    <scope>NUCLEOTIDE SEQUENCE [LARGE SCALE GENOMIC DNA]</scope>
    <source>
        <strain evidence="2 3">RHLT2-21</strain>
    </source>
</reference>